<name>A0A4U6VZH3_SETVI</name>
<evidence type="ECO:0000256" key="1">
    <source>
        <dbReference type="SAM" id="MobiDB-lite"/>
    </source>
</evidence>
<keyword evidence="3" id="KW-1185">Reference proteome</keyword>
<dbReference type="EMBL" id="CM016553">
    <property type="protein sequence ID" value="TKW35470.1"/>
    <property type="molecule type" value="Genomic_DNA"/>
</dbReference>
<feature type="region of interest" description="Disordered" evidence="1">
    <location>
        <begin position="55"/>
        <end position="74"/>
    </location>
</feature>
<protein>
    <submittedName>
        <fullName evidence="2">Uncharacterized protein</fullName>
    </submittedName>
</protein>
<evidence type="ECO:0000313" key="3">
    <source>
        <dbReference type="Proteomes" id="UP000298652"/>
    </source>
</evidence>
<organism evidence="2 3">
    <name type="scientific">Setaria viridis</name>
    <name type="common">Green bristlegrass</name>
    <name type="synonym">Setaria italica subsp. viridis</name>
    <dbReference type="NCBI Taxonomy" id="4556"/>
    <lineage>
        <taxon>Eukaryota</taxon>
        <taxon>Viridiplantae</taxon>
        <taxon>Streptophyta</taxon>
        <taxon>Embryophyta</taxon>
        <taxon>Tracheophyta</taxon>
        <taxon>Spermatophyta</taxon>
        <taxon>Magnoliopsida</taxon>
        <taxon>Liliopsida</taxon>
        <taxon>Poales</taxon>
        <taxon>Poaceae</taxon>
        <taxon>PACMAD clade</taxon>
        <taxon>Panicoideae</taxon>
        <taxon>Panicodae</taxon>
        <taxon>Paniceae</taxon>
        <taxon>Cenchrinae</taxon>
        <taxon>Setaria</taxon>
    </lineage>
</organism>
<proteinExistence type="predicted"/>
<gene>
    <name evidence="2" type="ORF">SEVIR_2G374650v2</name>
</gene>
<dbReference type="Gramene" id="TKW35470">
    <property type="protein sequence ID" value="TKW35470"/>
    <property type="gene ID" value="SEVIR_2G374650v2"/>
</dbReference>
<sequence>MSLANMQITCLCLPGHPPPAAAAAALPAGSGSSVITLSNPSISAPAHFSLAPSAKTGGARFAGGSRGPETSEQPRLELARRPGMSFAGRRCPLHLLPHGGNPTHTAPRQSLSGSVVHQCLNEDGHSVSTVTLPFSFVKTSMKRKPVQVVQSWPVHCHFKWLPFSVFLS</sequence>
<dbReference type="AlphaFoldDB" id="A0A4U6VZH3"/>
<evidence type="ECO:0000313" key="2">
    <source>
        <dbReference type="EMBL" id="TKW35470.1"/>
    </source>
</evidence>
<dbReference type="Proteomes" id="UP000298652">
    <property type="component" value="Chromosome 2"/>
</dbReference>
<accession>A0A4U6VZH3</accession>
<reference evidence="2" key="1">
    <citation type="submission" date="2019-03" db="EMBL/GenBank/DDBJ databases">
        <title>WGS assembly of Setaria viridis.</title>
        <authorList>
            <person name="Huang P."/>
            <person name="Jenkins J."/>
            <person name="Grimwood J."/>
            <person name="Barry K."/>
            <person name="Healey A."/>
            <person name="Mamidi S."/>
            <person name="Sreedasyam A."/>
            <person name="Shu S."/>
            <person name="Feldman M."/>
            <person name="Wu J."/>
            <person name="Yu Y."/>
            <person name="Chen C."/>
            <person name="Johnson J."/>
            <person name="Rokhsar D."/>
            <person name="Baxter I."/>
            <person name="Schmutz J."/>
            <person name="Brutnell T."/>
            <person name="Kellogg E."/>
        </authorList>
    </citation>
    <scope>NUCLEOTIDE SEQUENCE [LARGE SCALE GENOMIC DNA]</scope>
</reference>